<gene>
    <name evidence="2" type="ORF">CVE23_00660</name>
</gene>
<dbReference type="InterPro" id="IPR023346">
    <property type="entry name" value="Lysozyme-like_dom_sf"/>
</dbReference>
<dbReference type="InterPro" id="IPR052354">
    <property type="entry name" value="Cell_Wall_Dynamics_Protein"/>
</dbReference>
<dbReference type="AlphaFoldDB" id="A0A2K8QIQ6"/>
<dbReference type="GeneID" id="66562852"/>
<dbReference type="SUPFAM" id="SSF53955">
    <property type="entry name" value="Lysozyme-like"/>
    <property type="match status" value="1"/>
</dbReference>
<dbReference type="Gene3D" id="1.10.530.10">
    <property type="match status" value="1"/>
</dbReference>
<feature type="compositionally biased region" description="Polar residues" evidence="1">
    <location>
        <begin position="333"/>
        <end position="343"/>
    </location>
</feature>
<proteinExistence type="predicted"/>
<dbReference type="RefSeq" id="WP_100848669.1">
    <property type="nucleotide sequence ID" value="NZ_BMJF01000014.1"/>
</dbReference>
<organism evidence="2 3">
    <name type="scientific">Dickeya fangzhongdai</name>
    <dbReference type="NCBI Taxonomy" id="1778540"/>
    <lineage>
        <taxon>Bacteria</taxon>
        <taxon>Pseudomonadati</taxon>
        <taxon>Pseudomonadota</taxon>
        <taxon>Gammaproteobacteria</taxon>
        <taxon>Enterobacterales</taxon>
        <taxon>Pectobacteriaceae</taxon>
        <taxon>Dickeya</taxon>
    </lineage>
</organism>
<dbReference type="EMBL" id="CP025003">
    <property type="protein sequence ID" value="ATZ92620.1"/>
    <property type="molecule type" value="Genomic_DNA"/>
</dbReference>
<keyword evidence="3" id="KW-1185">Reference proteome</keyword>
<evidence type="ECO:0000313" key="2">
    <source>
        <dbReference type="EMBL" id="ATZ92620.1"/>
    </source>
</evidence>
<reference evidence="3" key="1">
    <citation type="journal article" date="2018" name="Genome Announc.">
        <title>Complete genome sequence of a Dickeya fangzhongdai type strain causing bleeding canker of pear tree trunks.</title>
        <authorList>
            <person name="Zhao Y."/>
            <person name="Tian Y."/>
            <person name="Li X."/>
            <person name="Hu B."/>
        </authorList>
    </citation>
    <scope>NUCLEOTIDE SEQUENCE [LARGE SCALE GENOMIC DNA]</scope>
    <source>
        <strain evidence="3">DSM 101947</strain>
    </source>
</reference>
<protein>
    <recommendedName>
        <fullName evidence="4">EF-hand domain-containing protein</fullName>
    </recommendedName>
</protein>
<dbReference type="KEGG" id="dfn:CVE23_00660"/>
<dbReference type="Proteomes" id="UP000231901">
    <property type="component" value="Chromosome"/>
</dbReference>
<feature type="region of interest" description="Disordered" evidence="1">
    <location>
        <begin position="328"/>
        <end position="352"/>
    </location>
</feature>
<name>A0A2K8QIQ6_9GAMM</name>
<dbReference type="PANTHER" id="PTHR34408:SF1">
    <property type="entry name" value="GLYCOSYL HYDROLASE FAMILY 19 DOMAIN-CONTAINING PROTEIN HI_1415"/>
    <property type="match status" value="1"/>
</dbReference>
<feature type="region of interest" description="Disordered" evidence="1">
    <location>
        <begin position="772"/>
        <end position="792"/>
    </location>
</feature>
<dbReference type="InterPro" id="IPR018247">
    <property type="entry name" value="EF_Hand_1_Ca_BS"/>
</dbReference>
<feature type="compositionally biased region" description="Basic and acidic residues" evidence="1">
    <location>
        <begin position="774"/>
        <end position="792"/>
    </location>
</feature>
<dbReference type="PANTHER" id="PTHR34408">
    <property type="entry name" value="FAMILY PROTEIN, PUTATIVE-RELATED"/>
    <property type="match status" value="1"/>
</dbReference>
<sequence>MDTRYPIRKADGKDYDSLDTLLNVLRNEPDGWWLASSNRQWHGGIHISRRSAPESVLTSANADRAVPLQCIANGEVAAWRINKNYCTAPYDKYQLRYSSTFLLVRSEHQPNPDDQSTWLTFYTLYMHLAPVSAYPTLTNCYRVKPNINNLSTSEYNGREISGQKLPKVGNITLKENDLLVVSKQETFKIGHETTNGVFGLAQLLKDGSVSEKKFWVSLEDRFVEPVTPRYHRMPEWMTKAVEHGEYNAVVIPGEKLTINAGDAIGFLAEDNSPAKSGSGGVDIDFYSHIEVISVDTNMPGFLSNPKQIKTGRAFVKIKAGKPLYQKSGEGDETTFTPTNTVTKSTDDGRILPRDKASPIDAQGATWFQIAPDNWVKGQDVDVLSQHDLSELGFITLEEASTEDFGSLLKENFLKGIFDWVSKSLRGDTEFEGQQGSETYKKLVKVIDQNNDGNLSQYELAAFEKRIFENLHSGENNVPDLVRRLIVKHDSEWFGDSKHKHWQSFLNNDSYPEMMPYLKKWRDDMAWMSEVPEFKSGKPVWHFHPVEFLDYISSTDGPITINMVLAANLGMNKNQCDIVLPYMNKYAIRYKINDDVEIAHFLSQIGHESQFKPLEEGLSYSAKRMREFFGCKEGKYDDSRDECVIGRLREKLWTHETYYARNPVNLGNYVYAKRLGNGSEDSGDGYKYRGRGMIQLTGKDNYRDFTIQHNANNPDDMRDFVNNPDLLTEIEYAVESAFFFWCNKIDKNGKSLRDIAKTGSVLDVTLVVNGGKNGYNDRDERHSRVSKAIKEGK</sequence>
<dbReference type="PROSITE" id="PS00018">
    <property type="entry name" value="EF_HAND_1"/>
    <property type="match status" value="1"/>
</dbReference>
<evidence type="ECO:0008006" key="4">
    <source>
        <dbReference type="Google" id="ProtNLM"/>
    </source>
</evidence>
<accession>A0A2K8QIQ6</accession>
<evidence type="ECO:0000256" key="1">
    <source>
        <dbReference type="SAM" id="MobiDB-lite"/>
    </source>
</evidence>
<evidence type="ECO:0000313" key="3">
    <source>
        <dbReference type="Proteomes" id="UP000231901"/>
    </source>
</evidence>